<gene>
    <name evidence="1" type="ORF">HNQ92_001376</name>
</gene>
<dbReference type="PANTHER" id="PTHR36932">
    <property type="entry name" value="CAPSULAR POLYSACCHARIDE BIOSYNTHESIS PROTEIN"/>
    <property type="match status" value="1"/>
</dbReference>
<proteinExistence type="predicted"/>
<dbReference type="Gene3D" id="3.40.50.12780">
    <property type="entry name" value="N-terminal domain of ligase-like"/>
    <property type="match status" value="1"/>
</dbReference>
<dbReference type="EC" id="6.2.1.30" evidence="1"/>
<dbReference type="PANTHER" id="PTHR36932:SF1">
    <property type="entry name" value="CAPSULAR POLYSACCHARIDE BIOSYNTHESIS PROTEIN"/>
    <property type="match status" value="1"/>
</dbReference>
<sequence>MIDIRRVKRFLLLEVGLPLADFRFGTQAHTTYHQIREMNEWSKEQIKAWQDQKVRELVEHYYTNTVYYRNLLDSMGLTPADIQTREDLVKIPPITKEIIKENYNGLIPANIQKIPHKQATTGGSSGKTLKYLLDLRSWSYTTAIKIYSWETCGYKYGDTFASVGSSSLFPQKISLKYRLYHFFKNSVRINALNLSDERIANDLVLLKKKKVKYLYGYAGGLYLIARYMNQRGIKIESIKGCFPTAEMLTEEYRHEMERAFGYVMDCYGARDSGITAYEITPGRYHVGYNSVAEVVNCYAENTGTLLVTDLLSYSFPFIRYDLGDDATLEDDAVYNGQLITKIWGRSPDIIRLDNGHVLTGPGFQLMFGRLHVSAYRISKVNGLKLQVEYQPGEDFTEKEKKLLMDTLKNHAGQDCEIIIKKVDEFTPNKNGKRNYFMA</sequence>
<dbReference type="InterPro" id="IPR042099">
    <property type="entry name" value="ANL_N_sf"/>
</dbReference>
<dbReference type="Proteomes" id="UP000557307">
    <property type="component" value="Unassembled WGS sequence"/>
</dbReference>
<protein>
    <submittedName>
        <fullName evidence="1">Phenylacetate-CoA ligase</fullName>
        <ecNumber evidence="1">6.2.1.30</ecNumber>
    </submittedName>
</protein>
<comment type="caution">
    <text evidence="1">The sequence shown here is derived from an EMBL/GenBank/DDBJ whole genome shotgun (WGS) entry which is preliminary data.</text>
</comment>
<keyword evidence="1" id="KW-0436">Ligase</keyword>
<dbReference type="EMBL" id="JACHGF010000002">
    <property type="protein sequence ID" value="MBB5283250.1"/>
    <property type="molecule type" value="Genomic_DNA"/>
</dbReference>
<name>A0A840TTC7_9BACT</name>
<dbReference type="InterPro" id="IPR053158">
    <property type="entry name" value="CapK_Type1_Caps_Biosynth"/>
</dbReference>
<reference evidence="1 2" key="1">
    <citation type="submission" date="2020-08" db="EMBL/GenBank/DDBJ databases">
        <title>Genomic Encyclopedia of Type Strains, Phase IV (KMG-IV): sequencing the most valuable type-strain genomes for metagenomic binning, comparative biology and taxonomic classification.</title>
        <authorList>
            <person name="Goeker M."/>
        </authorList>
    </citation>
    <scope>NUCLEOTIDE SEQUENCE [LARGE SCALE GENOMIC DNA]</scope>
    <source>
        <strain evidence="1 2">DSM 105074</strain>
    </source>
</reference>
<evidence type="ECO:0000313" key="1">
    <source>
        <dbReference type="EMBL" id="MBB5283250.1"/>
    </source>
</evidence>
<dbReference type="RefSeq" id="WP_184172483.1">
    <property type="nucleotide sequence ID" value="NZ_JACHGF010000002.1"/>
</dbReference>
<accession>A0A840TTC7</accession>
<dbReference type="GO" id="GO:0047475">
    <property type="term" value="F:phenylacetate-CoA ligase activity"/>
    <property type="evidence" value="ECO:0007669"/>
    <property type="project" value="UniProtKB-EC"/>
</dbReference>
<organism evidence="1 2">
    <name type="scientific">Rhabdobacter roseus</name>
    <dbReference type="NCBI Taxonomy" id="1655419"/>
    <lineage>
        <taxon>Bacteria</taxon>
        <taxon>Pseudomonadati</taxon>
        <taxon>Bacteroidota</taxon>
        <taxon>Cytophagia</taxon>
        <taxon>Cytophagales</taxon>
        <taxon>Cytophagaceae</taxon>
        <taxon>Rhabdobacter</taxon>
    </lineage>
</organism>
<keyword evidence="2" id="KW-1185">Reference proteome</keyword>
<dbReference type="AlphaFoldDB" id="A0A840TTC7"/>
<evidence type="ECO:0000313" key="2">
    <source>
        <dbReference type="Proteomes" id="UP000557307"/>
    </source>
</evidence>